<dbReference type="Proteomes" id="UP000092661">
    <property type="component" value="Chromosome"/>
</dbReference>
<accession>A0ABM6FQJ8</accession>
<sequence>MDNCAYPTKLVNPIQLLSLKKLINDYENDHKTRPNNRKIKNSFKTSKTDEISNQPLNKRIGKTVANITKKRIIVYLVKLLLTTL</sequence>
<protein>
    <submittedName>
        <fullName evidence="2">Uncharacterized protein</fullName>
    </submittedName>
</protein>
<reference evidence="2" key="1">
    <citation type="submission" date="2016-10" db="EMBL/GenBank/DDBJ databases">
        <authorList>
            <person name="See-Too W.S."/>
        </authorList>
    </citation>
    <scope>NUCLEOTIDE SEQUENCE</scope>
    <source>
        <strain evidence="2">DSM 14505</strain>
    </source>
</reference>
<proteinExistence type="predicted"/>
<keyword evidence="3" id="KW-1185">Reference proteome</keyword>
<evidence type="ECO:0000313" key="2">
    <source>
        <dbReference type="EMBL" id="APA28441.1"/>
    </source>
</evidence>
<gene>
    <name evidence="2" type="ORF">BBH88_18835</name>
</gene>
<evidence type="ECO:0000256" key="1">
    <source>
        <dbReference type="SAM" id="MobiDB-lite"/>
    </source>
</evidence>
<evidence type="ECO:0000313" key="3">
    <source>
        <dbReference type="Proteomes" id="UP000092661"/>
    </source>
</evidence>
<organism evidence="2 3">
    <name type="scientific">Planococcus antarcticus DSM 14505</name>
    <dbReference type="NCBI Taxonomy" id="1185653"/>
    <lineage>
        <taxon>Bacteria</taxon>
        <taxon>Bacillati</taxon>
        <taxon>Bacillota</taxon>
        <taxon>Bacilli</taxon>
        <taxon>Bacillales</taxon>
        <taxon>Caryophanaceae</taxon>
        <taxon>Planococcus</taxon>
    </lineage>
</organism>
<name>A0ABM6FQJ8_9BACL</name>
<feature type="region of interest" description="Disordered" evidence="1">
    <location>
        <begin position="28"/>
        <end position="50"/>
    </location>
</feature>
<dbReference type="EMBL" id="CP016534">
    <property type="protein sequence ID" value="APA28441.1"/>
    <property type="molecule type" value="Genomic_DNA"/>
</dbReference>